<comment type="caution">
    <text evidence="13">The sequence shown here is derived from an EMBL/GenBank/DDBJ whole genome shotgun (WGS) entry which is preliminary data.</text>
</comment>
<protein>
    <submittedName>
        <fullName evidence="13">Uncharacterized protein</fullName>
    </submittedName>
</protein>
<accession>A0A9D5DEL0</accession>
<dbReference type="AlphaFoldDB" id="A0A9D5DEL0"/>
<evidence type="ECO:0000256" key="5">
    <source>
        <dbReference type="ARBA" id="ARBA00022771"/>
    </source>
</evidence>
<evidence type="ECO:0000256" key="4">
    <source>
        <dbReference type="ARBA" id="ARBA00022763"/>
    </source>
</evidence>
<keyword evidence="4 11" id="KW-0227">DNA damage</keyword>
<keyword evidence="12" id="KW-1133">Transmembrane helix</keyword>
<keyword evidence="3 11" id="KW-0479">Metal-binding</keyword>
<comment type="similarity">
    <text evidence="2 11">Belongs to the TFB4 family.</text>
</comment>
<evidence type="ECO:0000256" key="8">
    <source>
        <dbReference type="ARBA" id="ARBA00023163"/>
    </source>
</evidence>
<keyword evidence="8 11" id="KW-0804">Transcription</keyword>
<evidence type="ECO:0000256" key="12">
    <source>
        <dbReference type="SAM" id="Phobius"/>
    </source>
</evidence>
<keyword evidence="12" id="KW-0472">Membrane</keyword>
<evidence type="ECO:0000256" key="11">
    <source>
        <dbReference type="RuleBase" id="RU368090"/>
    </source>
</evidence>
<keyword evidence="7 11" id="KW-0805">Transcription regulation</keyword>
<gene>
    <name evidence="13" type="ORF">OJ253_2929</name>
</gene>
<dbReference type="PANTHER" id="PTHR12831:SF0">
    <property type="entry name" value="GENERAL TRANSCRIPTION FACTOR IIH SUBUNIT 3"/>
    <property type="match status" value="1"/>
</dbReference>
<keyword evidence="6 11" id="KW-0862">Zinc</keyword>
<dbReference type="PANTHER" id="PTHR12831">
    <property type="entry name" value="TRANSCRIPTION INITIATION FACTOR IIH TFIIH , POLYPEPTIDE 3-RELATED"/>
    <property type="match status" value="1"/>
</dbReference>
<dbReference type="GO" id="GO:0008270">
    <property type="term" value="F:zinc ion binding"/>
    <property type="evidence" value="ECO:0007669"/>
    <property type="project" value="UniProtKB-KW"/>
</dbReference>
<evidence type="ECO:0000313" key="13">
    <source>
        <dbReference type="EMBL" id="KAJ1605907.1"/>
    </source>
</evidence>
<comment type="subcellular location">
    <subcellularLocation>
        <location evidence="1 11">Nucleus</location>
    </subcellularLocation>
</comment>
<feature type="transmembrane region" description="Helical" evidence="12">
    <location>
        <begin position="52"/>
        <end position="73"/>
    </location>
</feature>
<evidence type="ECO:0000256" key="3">
    <source>
        <dbReference type="ARBA" id="ARBA00022723"/>
    </source>
</evidence>
<dbReference type="OrthoDB" id="329737at2759"/>
<evidence type="ECO:0000256" key="1">
    <source>
        <dbReference type="ARBA" id="ARBA00004123"/>
    </source>
</evidence>
<dbReference type="InterPro" id="IPR036465">
    <property type="entry name" value="vWFA_dom_sf"/>
</dbReference>
<organism evidence="13">
    <name type="scientific">Cryptosporidium canis</name>
    <dbReference type="NCBI Taxonomy" id="195482"/>
    <lineage>
        <taxon>Eukaryota</taxon>
        <taxon>Sar</taxon>
        <taxon>Alveolata</taxon>
        <taxon>Apicomplexa</taxon>
        <taxon>Conoidasida</taxon>
        <taxon>Coccidia</taxon>
        <taxon>Eucoccidiorida</taxon>
        <taxon>Eimeriorina</taxon>
        <taxon>Cryptosporidiidae</taxon>
        <taxon>Cryptosporidium</taxon>
    </lineage>
</organism>
<keyword evidence="5 11" id="KW-0863">Zinc-finger</keyword>
<evidence type="ECO:0000256" key="2">
    <source>
        <dbReference type="ARBA" id="ARBA00005273"/>
    </source>
</evidence>
<keyword evidence="10 11" id="KW-0539">Nucleus</keyword>
<name>A0A9D5DEL0_9CRYT</name>
<dbReference type="GO" id="GO:0006355">
    <property type="term" value="P:regulation of DNA-templated transcription"/>
    <property type="evidence" value="ECO:0007669"/>
    <property type="project" value="InterPro"/>
</dbReference>
<dbReference type="GO" id="GO:0006289">
    <property type="term" value="P:nucleotide-excision repair"/>
    <property type="evidence" value="ECO:0007669"/>
    <property type="project" value="UniProtKB-UniRule"/>
</dbReference>
<dbReference type="Gene3D" id="3.40.50.410">
    <property type="entry name" value="von Willebrand factor, type A domain"/>
    <property type="match status" value="1"/>
</dbReference>
<evidence type="ECO:0000256" key="10">
    <source>
        <dbReference type="ARBA" id="ARBA00023242"/>
    </source>
</evidence>
<evidence type="ECO:0000256" key="6">
    <source>
        <dbReference type="ARBA" id="ARBA00022833"/>
    </source>
</evidence>
<dbReference type="InterPro" id="IPR004600">
    <property type="entry name" value="TFIIH_Tfb4/GTF2H3"/>
</dbReference>
<reference evidence="13" key="1">
    <citation type="submission" date="2022-10" db="EMBL/GenBank/DDBJ databases">
        <title>Adaptive evolution leads to modifications in subtelomeric GC content in a zoonotic Cryptosporidium species.</title>
        <authorList>
            <person name="Li J."/>
            <person name="Feng Y."/>
            <person name="Xiao L."/>
        </authorList>
    </citation>
    <scope>NUCLEOTIDE SEQUENCE</scope>
    <source>
        <strain evidence="13">33844</strain>
    </source>
</reference>
<evidence type="ECO:0000256" key="9">
    <source>
        <dbReference type="ARBA" id="ARBA00023204"/>
    </source>
</evidence>
<keyword evidence="9 11" id="KW-0234">DNA repair</keyword>
<dbReference type="EMBL" id="JAPCXC010000087">
    <property type="protein sequence ID" value="KAJ1605907.1"/>
    <property type="molecule type" value="Genomic_DNA"/>
</dbReference>
<evidence type="ECO:0000256" key="7">
    <source>
        <dbReference type="ARBA" id="ARBA00023015"/>
    </source>
</evidence>
<sequence>MDHLNGVRVLYLHGFYDSYKSYRKKQIEEIVGVSYIRSPDLRYRTLIVRSKTAYIVTSLMAFIALIITGMVVLRRCVHVAKDIIEKNILAFKPEIIMTSDFSAVSLSRVNSRISRVPVIMFSPSIISFRRFTLSRVELEPERFQGLMIVQSLNDKIVPTRDIMELVSGFDEGQQLREFMREILRMASGDYMPDSGSQGVNITEMERFGARSDAMEMGVNKLVSSRLQTMHTFSDNNYGINLPSLRKPISLISKSPGSKYSRYKSLSSELDGSGYNDTSVANENEQSPLIASHDRGQTKSIYNPKPSSASELFSQLEHIREDDSSEYNSDRSYIPREQQMEGTLYLIIDSRSLFRQDGKGDSQVGVHGSFLVSGECVFNSLIQFTRLYNLSGGQKKKLDMYVCDSNGGTLLFSGFISDITREVQQESLPRVLGEMGDRVGLGEMKMSPTISKCLCRINGVRKRFGHAKSDSDRIILVDASNKDDYISQYVSLLNCGFASQKLGTPIDVVSVTRSPSPLLNNLVDICKGLNLRYSQMADSLLEGGGEIREGGRELEQGLTPFLIFHLLPSLQAREETFVSLNRTKQTGLAVCFCHHEKIDIGYVCSSCLSIFCSRFRAPICSTCGARLKRVPIQQKTLSSLNIEDGRNIY</sequence>
<dbReference type="GO" id="GO:0005675">
    <property type="term" value="C:transcription factor TFIIH holo complex"/>
    <property type="evidence" value="ECO:0007669"/>
    <property type="project" value="UniProtKB-UniRule"/>
</dbReference>
<keyword evidence="12" id="KW-0812">Transmembrane</keyword>
<dbReference type="GO" id="GO:0000439">
    <property type="term" value="C:transcription factor TFIIH core complex"/>
    <property type="evidence" value="ECO:0007669"/>
    <property type="project" value="UniProtKB-UniRule"/>
</dbReference>
<dbReference type="Proteomes" id="UP001067231">
    <property type="component" value="Unassembled WGS sequence"/>
</dbReference>
<dbReference type="Pfam" id="PF03850">
    <property type="entry name" value="Tfb4"/>
    <property type="match status" value="1"/>
</dbReference>
<proteinExistence type="inferred from homology"/>